<dbReference type="EMBL" id="JACJSG010000038">
    <property type="protein sequence ID" value="MBD2503623.1"/>
    <property type="molecule type" value="Genomic_DNA"/>
</dbReference>
<sequence length="178" mass="18286">MIRRLAFVAGCLAISSVIFTDKVNAQLQVGGTVNVNVQTVGTVNIDVTGTVAPTCSTSNITAGVLRVANPARLTTNSSQATGASNGSFTLTCNSGAQLSLGIPIPQNDLSTNVADYGAKIVGVTSNFAKKGGSAETATLGFPFPNNRLLEVEVYVDNGSNSLPTGTYTYRVPVNITAL</sequence>
<evidence type="ECO:0000313" key="3">
    <source>
        <dbReference type="Proteomes" id="UP000661112"/>
    </source>
</evidence>
<evidence type="ECO:0000313" key="2">
    <source>
        <dbReference type="EMBL" id="MBD2503623.1"/>
    </source>
</evidence>
<feature type="chain" id="PRO_5046856615" description="Spore coat protein U domain-containing protein" evidence="1">
    <location>
        <begin position="21"/>
        <end position="178"/>
    </location>
</feature>
<accession>A0ABR8DAZ0</accession>
<protein>
    <recommendedName>
        <fullName evidence="4">Spore coat protein U domain-containing protein</fullName>
    </recommendedName>
</protein>
<proteinExistence type="predicted"/>
<name>A0ABR8DAZ0_9NOST</name>
<evidence type="ECO:0000256" key="1">
    <source>
        <dbReference type="SAM" id="SignalP"/>
    </source>
</evidence>
<feature type="signal peptide" evidence="1">
    <location>
        <begin position="1"/>
        <end position="20"/>
    </location>
</feature>
<dbReference type="RefSeq" id="WP_190476542.1">
    <property type="nucleotide sequence ID" value="NZ_JACJSG010000038.1"/>
</dbReference>
<organism evidence="2 3">
    <name type="scientific">Anabaena azotica FACHB-119</name>
    <dbReference type="NCBI Taxonomy" id="947527"/>
    <lineage>
        <taxon>Bacteria</taxon>
        <taxon>Bacillati</taxon>
        <taxon>Cyanobacteriota</taxon>
        <taxon>Cyanophyceae</taxon>
        <taxon>Nostocales</taxon>
        <taxon>Nostocaceae</taxon>
        <taxon>Anabaena</taxon>
        <taxon>Anabaena azotica</taxon>
    </lineage>
</organism>
<evidence type="ECO:0008006" key="4">
    <source>
        <dbReference type="Google" id="ProtNLM"/>
    </source>
</evidence>
<keyword evidence="1" id="KW-0732">Signal</keyword>
<comment type="caution">
    <text evidence="2">The sequence shown here is derived from an EMBL/GenBank/DDBJ whole genome shotgun (WGS) entry which is preliminary data.</text>
</comment>
<reference evidence="2 3" key="1">
    <citation type="journal article" date="2020" name="ISME J.">
        <title>Comparative genomics reveals insights into cyanobacterial evolution and habitat adaptation.</title>
        <authorList>
            <person name="Chen M.Y."/>
            <person name="Teng W.K."/>
            <person name="Zhao L."/>
            <person name="Hu C.X."/>
            <person name="Zhou Y.K."/>
            <person name="Han B.P."/>
            <person name="Song L.R."/>
            <person name="Shu W.S."/>
        </authorList>
    </citation>
    <scope>NUCLEOTIDE SEQUENCE [LARGE SCALE GENOMIC DNA]</scope>
    <source>
        <strain evidence="2 3">FACHB-119</strain>
    </source>
</reference>
<keyword evidence="3" id="KW-1185">Reference proteome</keyword>
<gene>
    <name evidence="2" type="ORF">H6G83_23945</name>
</gene>
<dbReference type="Proteomes" id="UP000661112">
    <property type="component" value="Unassembled WGS sequence"/>
</dbReference>